<dbReference type="AlphaFoldDB" id="A0A1D2YS55"/>
<feature type="binding site" evidence="4 6">
    <location>
        <position position="112"/>
    </location>
    <ligand>
        <name>substrate</name>
    </ligand>
</feature>
<keyword evidence="10" id="KW-1185">Reference proteome</keyword>
<dbReference type="InterPro" id="IPR001406">
    <property type="entry name" value="PsdUridine_synth_TruA"/>
</dbReference>
<dbReference type="GO" id="GO:0031119">
    <property type="term" value="P:tRNA pseudouridine synthesis"/>
    <property type="evidence" value="ECO:0007669"/>
    <property type="project" value="UniProtKB-UniRule"/>
</dbReference>
<dbReference type="InterPro" id="IPR020103">
    <property type="entry name" value="PsdUridine_synth_cat_dom_sf"/>
</dbReference>
<dbReference type="FunFam" id="3.30.70.580:FF:000001">
    <property type="entry name" value="tRNA pseudouridine synthase A"/>
    <property type="match status" value="1"/>
</dbReference>
<comment type="caution">
    <text evidence="9">The sequence shown here is derived from an EMBL/GenBank/DDBJ whole genome shotgun (WGS) entry which is preliminary data.</text>
</comment>
<dbReference type="Pfam" id="PF01416">
    <property type="entry name" value="PseudoU_synth_1"/>
    <property type="match status" value="2"/>
</dbReference>
<dbReference type="RefSeq" id="WP_069657668.1">
    <property type="nucleotide sequence ID" value="NZ_MIJF01000089.1"/>
</dbReference>
<proteinExistence type="inferred from homology"/>
<accession>A0A1D2YS55</accession>
<comment type="caution">
    <text evidence="4">Lacks conserved residue(s) required for the propagation of feature annotation.</text>
</comment>
<dbReference type="Proteomes" id="UP000243739">
    <property type="component" value="Unassembled WGS sequence"/>
</dbReference>
<evidence type="ECO:0000259" key="8">
    <source>
        <dbReference type="Pfam" id="PF01416"/>
    </source>
</evidence>
<feature type="domain" description="Pseudouridine synthase I TruA alpha/beta" evidence="8">
    <location>
        <begin position="11"/>
        <end position="106"/>
    </location>
</feature>
<dbReference type="NCBIfam" id="TIGR00071">
    <property type="entry name" value="hisT_truA"/>
    <property type="match status" value="1"/>
</dbReference>
<dbReference type="PANTHER" id="PTHR11142">
    <property type="entry name" value="PSEUDOURIDYLATE SYNTHASE"/>
    <property type="match status" value="1"/>
</dbReference>
<dbReference type="InterPro" id="IPR020094">
    <property type="entry name" value="TruA/RsuA/RluB/E/F_N"/>
</dbReference>
<evidence type="ECO:0000256" key="3">
    <source>
        <dbReference type="ARBA" id="ARBA00023235"/>
    </source>
</evidence>
<comment type="catalytic activity">
    <reaction evidence="4 7">
        <text>uridine(38/39/40) in tRNA = pseudouridine(38/39/40) in tRNA</text>
        <dbReference type="Rhea" id="RHEA:22376"/>
        <dbReference type="Rhea" id="RHEA-COMP:10085"/>
        <dbReference type="Rhea" id="RHEA-COMP:10087"/>
        <dbReference type="ChEBI" id="CHEBI:65314"/>
        <dbReference type="ChEBI" id="CHEBI:65315"/>
        <dbReference type="EC" id="5.4.99.12"/>
    </reaction>
</comment>
<evidence type="ECO:0000256" key="2">
    <source>
        <dbReference type="ARBA" id="ARBA00022694"/>
    </source>
</evidence>
<evidence type="ECO:0000313" key="9">
    <source>
        <dbReference type="EMBL" id="OEF96450.1"/>
    </source>
</evidence>
<evidence type="ECO:0000256" key="6">
    <source>
        <dbReference type="PIRSR" id="PIRSR001430-2"/>
    </source>
</evidence>
<feature type="domain" description="Pseudouridine synthase I TruA alpha/beta" evidence="8">
    <location>
        <begin position="145"/>
        <end position="246"/>
    </location>
</feature>
<dbReference type="OrthoDB" id="9811823at2"/>
<reference evidence="9 10" key="1">
    <citation type="submission" date="2016-09" db="EMBL/GenBank/DDBJ databases">
        <title>Draft genome sequence for the type strain of Vulcanibacillus modesticaldus BR, a strictly anaerobic, moderately thermophilic, and nitrate-reducing bacterium from deep sea-hydrothermal vents of the Mid-Atlantic Ridge.</title>
        <authorList>
            <person name="Abin C.A."/>
            <person name="Hollibaugh J.T."/>
        </authorList>
    </citation>
    <scope>NUCLEOTIDE SEQUENCE [LARGE SCALE GENOMIC DNA]</scope>
    <source>
        <strain evidence="9 10">BR</strain>
    </source>
</reference>
<keyword evidence="2 4" id="KW-0819">tRNA processing</keyword>
<dbReference type="STRING" id="337097.BHF71_04665"/>
<dbReference type="Gene3D" id="3.30.70.580">
    <property type="entry name" value="Pseudouridine synthase I, catalytic domain, N-terminal subdomain"/>
    <property type="match status" value="1"/>
</dbReference>
<dbReference type="InterPro" id="IPR020095">
    <property type="entry name" value="PsdUridine_synth_TruA_C"/>
</dbReference>
<evidence type="ECO:0000256" key="7">
    <source>
        <dbReference type="RuleBase" id="RU003792"/>
    </source>
</evidence>
<sequence>MNVRNIKLEISYDGTNFHGFQIQPDQRTIQGELQKAIGMIIKQQIKITASGRTDTGVHARKQVCNFHTESRIPVEKWVDALNSLLPEDIVVKSATEMPFEFHSRFDVKKKIYRYSIYNDRVVDVFRRNYTWHYPYSLDIETMKKASQLFIGEHDFTSFSSAKSEIENRTRTIYEAEIGKIGNEIYFQISGNGFLYNMVRIIMGTLVEVGSGKMSLEDIRSLFREKNRSMAGITAPAKGLTLWDVEY</sequence>
<keyword evidence="3 4" id="KW-0413">Isomerase</keyword>
<gene>
    <name evidence="4" type="primary">truA</name>
    <name evidence="9" type="ORF">BHF71_04665</name>
</gene>
<dbReference type="InterPro" id="IPR020097">
    <property type="entry name" value="PsdUridine_synth_TruA_a/b_dom"/>
</dbReference>
<organism evidence="9 10">
    <name type="scientific">Vulcanibacillus modesticaldus</name>
    <dbReference type="NCBI Taxonomy" id="337097"/>
    <lineage>
        <taxon>Bacteria</taxon>
        <taxon>Bacillati</taxon>
        <taxon>Bacillota</taxon>
        <taxon>Bacilli</taxon>
        <taxon>Bacillales</taxon>
        <taxon>Bacillaceae</taxon>
        <taxon>Vulcanibacillus</taxon>
    </lineage>
</organism>
<name>A0A1D2YS55_9BACI</name>
<dbReference type="EMBL" id="MIJF01000089">
    <property type="protein sequence ID" value="OEF96450.1"/>
    <property type="molecule type" value="Genomic_DNA"/>
</dbReference>
<feature type="active site" description="Nucleophile" evidence="4 5">
    <location>
        <position position="54"/>
    </location>
</feature>
<evidence type="ECO:0000256" key="1">
    <source>
        <dbReference type="ARBA" id="ARBA00009375"/>
    </source>
</evidence>
<comment type="subunit">
    <text evidence="4">Homodimer.</text>
</comment>
<dbReference type="SUPFAM" id="SSF55120">
    <property type="entry name" value="Pseudouridine synthase"/>
    <property type="match status" value="1"/>
</dbReference>
<dbReference type="HAMAP" id="MF_00171">
    <property type="entry name" value="TruA"/>
    <property type="match status" value="1"/>
</dbReference>
<dbReference type="CDD" id="cd02570">
    <property type="entry name" value="PseudoU_synth_EcTruA"/>
    <property type="match status" value="1"/>
</dbReference>
<evidence type="ECO:0000313" key="10">
    <source>
        <dbReference type="Proteomes" id="UP000243739"/>
    </source>
</evidence>
<evidence type="ECO:0000256" key="5">
    <source>
        <dbReference type="PIRSR" id="PIRSR001430-1"/>
    </source>
</evidence>
<dbReference type="Gene3D" id="3.30.70.660">
    <property type="entry name" value="Pseudouridine synthase I, catalytic domain, C-terminal subdomain"/>
    <property type="match status" value="1"/>
</dbReference>
<dbReference type="PANTHER" id="PTHR11142:SF0">
    <property type="entry name" value="TRNA PSEUDOURIDINE SYNTHASE-LIKE 1"/>
    <property type="match status" value="1"/>
</dbReference>
<comment type="similarity">
    <text evidence="1 4 7">Belongs to the tRNA pseudouridine synthase TruA family.</text>
</comment>
<evidence type="ECO:0000256" key="4">
    <source>
        <dbReference type="HAMAP-Rule" id="MF_00171"/>
    </source>
</evidence>
<dbReference type="PIRSF" id="PIRSF001430">
    <property type="entry name" value="tRNA_psdUrid_synth"/>
    <property type="match status" value="1"/>
</dbReference>
<protein>
    <recommendedName>
        <fullName evidence="4">tRNA pseudouridine synthase A</fullName>
        <ecNumber evidence="4">5.4.99.12</ecNumber>
    </recommendedName>
    <alternativeName>
        <fullName evidence="4">tRNA pseudouridine(38-40) synthase</fullName>
    </alternativeName>
    <alternativeName>
        <fullName evidence="4">tRNA pseudouridylate synthase I</fullName>
    </alternativeName>
    <alternativeName>
        <fullName evidence="4">tRNA-uridine isomerase I</fullName>
    </alternativeName>
</protein>
<comment type="function">
    <text evidence="4">Formation of pseudouridine at positions 38, 39 and 40 in the anticodon stem and loop of transfer RNAs.</text>
</comment>
<dbReference type="GO" id="GO:0003723">
    <property type="term" value="F:RNA binding"/>
    <property type="evidence" value="ECO:0007669"/>
    <property type="project" value="InterPro"/>
</dbReference>
<dbReference type="EC" id="5.4.99.12" evidence="4"/>
<dbReference type="GO" id="GO:0160147">
    <property type="term" value="F:tRNA pseudouridine(38-40) synthase activity"/>
    <property type="evidence" value="ECO:0007669"/>
    <property type="project" value="UniProtKB-EC"/>
</dbReference>